<proteinExistence type="predicted"/>
<dbReference type="EMBL" id="JACGWJ010000012">
    <property type="protein sequence ID" value="KAL0386087.1"/>
    <property type="molecule type" value="Genomic_DNA"/>
</dbReference>
<dbReference type="GO" id="GO:0005634">
    <property type="term" value="C:nucleus"/>
    <property type="evidence" value="ECO:0007669"/>
    <property type="project" value="UniProtKB-SubCell"/>
</dbReference>
<dbReference type="AlphaFoldDB" id="A0AAW2S0Y8"/>
<feature type="compositionally biased region" description="Polar residues" evidence="6">
    <location>
        <begin position="1"/>
        <end position="11"/>
    </location>
</feature>
<protein>
    <submittedName>
        <fullName evidence="8">B3 domain-containing protein</fullName>
    </submittedName>
</protein>
<sequence length="278" mass="31015">MKPNSSCSIGSILSGPAKSKSHAAEEKERHSSVSSTPNTTTTTLHGRIMIFGASIEKLDVFDNCVGKEDASEEDGFYIVRTPSVVQANDDDDHGGKRKTPHQYIDFFASDDSDETKADQEPGAEIKKTKTAVVGPGPRYSPPIDLELSIGRGNWEQLAAPAEDLWTVKKELTRSDVDGSSRLLLGKVFVQHILPHVMGYRPAPNAGEGFEVNVRDVDTGSEHMLVLKLWKSTKGYVLTKNWMSEFVKRRELEEKDEIGLRWNDENSRLEFTLLRRKLV</sequence>
<comment type="subcellular location">
    <subcellularLocation>
        <location evidence="1">Nucleus</location>
    </subcellularLocation>
</comment>
<name>A0AAW2S0Y8_SESRA</name>
<dbReference type="Gene3D" id="2.40.330.10">
    <property type="entry name" value="DNA-binding pseudobarrel domain"/>
    <property type="match status" value="1"/>
</dbReference>
<keyword evidence="5" id="KW-0539">Nucleus</keyword>
<accession>A0AAW2S0Y8</accession>
<dbReference type="GO" id="GO:0003677">
    <property type="term" value="F:DNA binding"/>
    <property type="evidence" value="ECO:0007669"/>
    <property type="project" value="UniProtKB-KW"/>
</dbReference>
<evidence type="ECO:0000256" key="2">
    <source>
        <dbReference type="ARBA" id="ARBA00023015"/>
    </source>
</evidence>
<feature type="domain" description="TF-B3" evidence="7">
    <location>
        <begin position="167"/>
        <end position="276"/>
    </location>
</feature>
<feature type="compositionally biased region" description="Low complexity" evidence="6">
    <location>
        <begin position="32"/>
        <end position="41"/>
    </location>
</feature>
<organism evidence="8">
    <name type="scientific">Sesamum radiatum</name>
    <name type="common">Black benniseed</name>
    <dbReference type="NCBI Taxonomy" id="300843"/>
    <lineage>
        <taxon>Eukaryota</taxon>
        <taxon>Viridiplantae</taxon>
        <taxon>Streptophyta</taxon>
        <taxon>Embryophyta</taxon>
        <taxon>Tracheophyta</taxon>
        <taxon>Spermatophyta</taxon>
        <taxon>Magnoliopsida</taxon>
        <taxon>eudicotyledons</taxon>
        <taxon>Gunneridae</taxon>
        <taxon>Pentapetalae</taxon>
        <taxon>asterids</taxon>
        <taxon>lamiids</taxon>
        <taxon>Lamiales</taxon>
        <taxon>Pedaliaceae</taxon>
        <taxon>Sesamum</taxon>
    </lineage>
</organism>
<keyword evidence="4" id="KW-0804">Transcription</keyword>
<reference evidence="8" key="2">
    <citation type="journal article" date="2024" name="Plant">
        <title>Genomic evolution and insights into agronomic trait innovations of Sesamum species.</title>
        <authorList>
            <person name="Miao H."/>
            <person name="Wang L."/>
            <person name="Qu L."/>
            <person name="Liu H."/>
            <person name="Sun Y."/>
            <person name="Le M."/>
            <person name="Wang Q."/>
            <person name="Wei S."/>
            <person name="Zheng Y."/>
            <person name="Lin W."/>
            <person name="Duan Y."/>
            <person name="Cao H."/>
            <person name="Xiong S."/>
            <person name="Wang X."/>
            <person name="Wei L."/>
            <person name="Li C."/>
            <person name="Ma Q."/>
            <person name="Ju M."/>
            <person name="Zhao R."/>
            <person name="Li G."/>
            <person name="Mu C."/>
            <person name="Tian Q."/>
            <person name="Mei H."/>
            <person name="Zhang T."/>
            <person name="Gao T."/>
            <person name="Zhang H."/>
        </authorList>
    </citation>
    <scope>NUCLEOTIDE SEQUENCE</scope>
    <source>
        <strain evidence="8">G02</strain>
    </source>
</reference>
<dbReference type="PANTHER" id="PTHR34269">
    <property type="entry name" value="TRANSCRIPTION FACTOR B3-DOMAIN FAMILY-RELATED"/>
    <property type="match status" value="1"/>
</dbReference>
<dbReference type="PANTHER" id="PTHR34269:SF11">
    <property type="entry name" value="B3 DOMAIN PROTEIN"/>
    <property type="match status" value="1"/>
</dbReference>
<evidence type="ECO:0000256" key="1">
    <source>
        <dbReference type="ARBA" id="ARBA00004123"/>
    </source>
</evidence>
<dbReference type="InterPro" id="IPR015300">
    <property type="entry name" value="DNA-bd_pseudobarrel_sf"/>
</dbReference>
<dbReference type="SUPFAM" id="SSF101936">
    <property type="entry name" value="DNA-binding pseudobarrel domain"/>
    <property type="match status" value="1"/>
</dbReference>
<keyword evidence="2" id="KW-0805">Transcription regulation</keyword>
<dbReference type="InterPro" id="IPR003340">
    <property type="entry name" value="B3_DNA-bd"/>
</dbReference>
<evidence type="ECO:0000259" key="7">
    <source>
        <dbReference type="SMART" id="SM01019"/>
    </source>
</evidence>
<gene>
    <name evidence="8" type="ORF">Sradi_3003000</name>
</gene>
<evidence type="ECO:0000256" key="3">
    <source>
        <dbReference type="ARBA" id="ARBA00023125"/>
    </source>
</evidence>
<evidence type="ECO:0000256" key="4">
    <source>
        <dbReference type="ARBA" id="ARBA00023163"/>
    </source>
</evidence>
<keyword evidence="3" id="KW-0238">DNA-binding</keyword>
<reference evidence="8" key="1">
    <citation type="submission" date="2020-06" db="EMBL/GenBank/DDBJ databases">
        <authorList>
            <person name="Li T."/>
            <person name="Hu X."/>
            <person name="Zhang T."/>
            <person name="Song X."/>
            <person name="Zhang H."/>
            <person name="Dai N."/>
            <person name="Sheng W."/>
            <person name="Hou X."/>
            <person name="Wei L."/>
        </authorList>
    </citation>
    <scope>NUCLEOTIDE SEQUENCE</scope>
    <source>
        <strain evidence="8">G02</strain>
        <tissue evidence="8">Leaf</tissue>
    </source>
</reference>
<evidence type="ECO:0000256" key="5">
    <source>
        <dbReference type="ARBA" id="ARBA00023242"/>
    </source>
</evidence>
<evidence type="ECO:0000256" key="6">
    <source>
        <dbReference type="SAM" id="MobiDB-lite"/>
    </source>
</evidence>
<dbReference type="SMART" id="SM01019">
    <property type="entry name" value="B3"/>
    <property type="match status" value="1"/>
</dbReference>
<feature type="region of interest" description="Disordered" evidence="6">
    <location>
        <begin position="1"/>
        <end position="41"/>
    </location>
</feature>
<feature type="compositionally biased region" description="Basic and acidic residues" evidence="6">
    <location>
        <begin position="22"/>
        <end position="31"/>
    </location>
</feature>
<evidence type="ECO:0000313" key="8">
    <source>
        <dbReference type="EMBL" id="KAL0386087.1"/>
    </source>
</evidence>
<dbReference type="InterPro" id="IPR051442">
    <property type="entry name" value="B3_domain"/>
</dbReference>
<comment type="caution">
    <text evidence="8">The sequence shown here is derived from an EMBL/GenBank/DDBJ whole genome shotgun (WGS) entry which is preliminary data.</text>
</comment>
<dbReference type="CDD" id="cd10017">
    <property type="entry name" value="B3_DNA"/>
    <property type="match status" value="1"/>
</dbReference>